<proteinExistence type="predicted"/>
<organism evidence="1 2">
    <name type="scientific">Canavalia gladiata</name>
    <name type="common">Sword bean</name>
    <name type="synonym">Dolichos gladiatus</name>
    <dbReference type="NCBI Taxonomy" id="3824"/>
    <lineage>
        <taxon>Eukaryota</taxon>
        <taxon>Viridiplantae</taxon>
        <taxon>Streptophyta</taxon>
        <taxon>Embryophyta</taxon>
        <taxon>Tracheophyta</taxon>
        <taxon>Spermatophyta</taxon>
        <taxon>Magnoliopsida</taxon>
        <taxon>eudicotyledons</taxon>
        <taxon>Gunneridae</taxon>
        <taxon>Pentapetalae</taxon>
        <taxon>rosids</taxon>
        <taxon>fabids</taxon>
        <taxon>Fabales</taxon>
        <taxon>Fabaceae</taxon>
        <taxon>Papilionoideae</taxon>
        <taxon>50 kb inversion clade</taxon>
        <taxon>NPAAA clade</taxon>
        <taxon>indigoferoid/millettioid clade</taxon>
        <taxon>Phaseoleae</taxon>
        <taxon>Canavalia</taxon>
    </lineage>
</organism>
<name>A0AAN9MYW8_CANGL</name>
<sequence length="207" mass="24589">MDLLEPHVLGKRFSWMNVDGTSMHSLDRFLLFKEWICFLGETFQWILQMDYPRPFRLLNIFLERGLHFPPLQAKKNRKLPFSYLGFPIENNPPNPSCWKKVLDIFKSKLAGWNARHISYYGQIINKLTRLQRDFLRGGDDHTRKVAWVKWDEVMKPTKKGGLGIKKLHVFNEALLLKWRWRFIQAQDGGWTKVIGEKFMAPMCLQRP</sequence>
<dbReference type="PANTHER" id="PTHR33116:SF78">
    <property type="entry name" value="OS12G0587133 PROTEIN"/>
    <property type="match status" value="1"/>
</dbReference>
<evidence type="ECO:0000313" key="2">
    <source>
        <dbReference type="Proteomes" id="UP001367508"/>
    </source>
</evidence>
<keyword evidence="2" id="KW-1185">Reference proteome</keyword>
<dbReference type="AlphaFoldDB" id="A0AAN9MYW8"/>
<comment type="caution">
    <text evidence="1">The sequence shown here is derived from an EMBL/GenBank/DDBJ whole genome shotgun (WGS) entry which is preliminary data.</text>
</comment>
<protein>
    <submittedName>
        <fullName evidence="1">Uncharacterized protein</fullName>
    </submittedName>
</protein>
<reference evidence="1 2" key="1">
    <citation type="submission" date="2024-01" db="EMBL/GenBank/DDBJ databases">
        <title>The genomes of 5 underutilized Papilionoideae crops provide insights into root nodulation and disease resistanc.</title>
        <authorList>
            <person name="Jiang F."/>
        </authorList>
    </citation>
    <scope>NUCLEOTIDE SEQUENCE [LARGE SCALE GENOMIC DNA]</scope>
    <source>
        <strain evidence="1">LVBAO_FW01</strain>
        <tissue evidence="1">Leaves</tissue>
    </source>
</reference>
<dbReference type="Proteomes" id="UP001367508">
    <property type="component" value="Unassembled WGS sequence"/>
</dbReference>
<gene>
    <name evidence="1" type="ORF">VNO77_04647</name>
</gene>
<evidence type="ECO:0000313" key="1">
    <source>
        <dbReference type="EMBL" id="KAK7362531.1"/>
    </source>
</evidence>
<dbReference type="EMBL" id="JAYMYQ010000001">
    <property type="protein sequence ID" value="KAK7362531.1"/>
    <property type="molecule type" value="Genomic_DNA"/>
</dbReference>
<accession>A0AAN9MYW8</accession>
<dbReference type="PANTHER" id="PTHR33116">
    <property type="entry name" value="REVERSE TRANSCRIPTASE ZINC-BINDING DOMAIN-CONTAINING PROTEIN-RELATED-RELATED"/>
    <property type="match status" value="1"/>
</dbReference>